<dbReference type="Pfam" id="PF07977">
    <property type="entry name" value="FabA"/>
    <property type="match status" value="1"/>
</dbReference>
<dbReference type="PANTHER" id="PTHR30272:SF1">
    <property type="entry name" value="3-HYDROXYACYL-[ACYL-CARRIER-PROTEIN] DEHYDRATASE"/>
    <property type="match status" value="1"/>
</dbReference>
<organism evidence="2 3">
    <name type="scientific">Candidatus Buchananbacteria bacterium RIFCSPHIGHO2_01_FULL_39_8</name>
    <dbReference type="NCBI Taxonomy" id="1797533"/>
    <lineage>
        <taxon>Bacteria</taxon>
        <taxon>Candidatus Buchananiibacteriota</taxon>
    </lineage>
</organism>
<accession>A0A1G1XYU0</accession>
<evidence type="ECO:0000256" key="1">
    <source>
        <dbReference type="ARBA" id="ARBA00023239"/>
    </source>
</evidence>
<dbReference type="SUPFAM" id="SSF54637">
    <property type="entry name" value="Thioesterase/thiol ester dehydrase-isomerase"/>
    <property type="match status" value="1"/>
</dbReference>
<name>A0A1G1XYU0_9BACT</name>
<protein>
    <recommendedName>
        <fullName evidence="4">Beta-hydroxyacyl-ACP dehydratase</fullName>
    </recommendedName>
</protein>
<evidence type="ECO:0000313" key="3">
    <source>
        <dbReference type="Proteomes" id="UP000176241"/>
    </source>
</evidence>
<keyword evidence="1" id="KW-0456">Lyase</keyword>
<dbReference type="STRING" id="1797533.A2731_01890"/>
<dbReference type="Proteomes" id="UP000176241">
    <property type="component" value="Unassembled WGS sequence"/>
</dbReference>
<evidence type="ECO:0008006" key="4">
    <source>
        <dbReference type="Google" id="ProtNLM"/>
    </source>
</evidence>
<dbReference type="InterPro" id="IPR029069">
    <property type="entry name" value="HotDog_dom_sf"/>
</dbReference>
<dbReference type="Gene3D" id="3.10.129.10">
    <property type="entry name" value="Hotdog Thioesterase"/>
    <property type="match status" value="1"/>
</dbReference>
<proteinExistence type="predicted"/>
<dbReference type="PANTHER" id="PTHR30272">
    <property type="entry name" value="3-HYDROXYACYL-[ACYL-CARRIER-PROTEIN] DEHYDRATASE"/>
    <property type="match status" value="1"/>
</dbReference>
<evidence type="ECO:0000313" key="2">
    <source>
        <dbReference type="EMBL" id="OGY45249.1"/>
    </source>
</evidence>
<gene>
    <name evidence="2" type="ORF">A2731_01890</name>
</gene>
<dbReference type="EMBL" id="MHIC01000017">
    <property type="protein sequence ID" value="OGY45249.1"/>
    <property type="molecule type" value="Genomic_DNA"/>
</dbReference>
<dbReference type="InterPro" id="IPR013114">
    <property type="entry name" value="FabA_FabZ"/>
</dbReference>
<comment type="caution">
    <text evidence="2">The sequence shown here is derived from an EMBL/GenBank/DDBJ whole genome shotgun (WGS) entry which is preliminary data.</text>
</comment>
<reference evidence="2 3" key="1">
    <citation type="journal article" date="2016" name="Nat. Commun.">
        <title>Thousands of microbial genomes shed light on interconnected biogeochemical processes in an aquifer system.</title>
        <authorList>
            <person name="Anantharaman K."/>
            <person name="Brown C.T."/>
            <person name="Hug L.A."/>
            <person name="Sharon I."/>
            <person name="Castelle C.J."/>
            <person name="Probst A.J."/>
            <person name="Thomas B.C."/>
            <person name="Singh A."/>
            <person name="Wilkins M.J."/>
            <person name="Karaoz U."/>
            <person name="Brodie E.L."/>
            <person name="Williams K.H."/>
            <person name="Hubbard S.S."/>
            <person name="Banfield J.F."/>
        </authorList>
    </citation>
    <scope>NUCLEOTIDE SEQUENCE [LARGE SCALE GENOMIC DNA]</scope>
</reference>
<dbReference type="AlphaFoldDB" id="A0A1G1XYU0"/>
<dbReference type="GO" id="GO:0016829">
    <property type="term" value="F:lyase activity"/>
    <property type="evidence" value="ECO:0007669"/>
    <property type="project" value="UniProtKB-KW"/>
</dbReference>
<sequence>MPTDLQIQEVGVLDLEAIQQILFHRGRMLLVDRVKEFDQGHRELIAELLVTADHCAGHCPNGQPVFRGVDMVEALAQAAGLLARLIWSSSEFRAFRGTGEVIFRRKVVPGETLSLRVKLIDERLRGALKIFDGEVWVGEEVAASVKNISILFSNPS</sequence>